<organism evidence="2 3">
    <name type="scientific">Paratrimastix pyriformis</name>
    <dbReference type="NCBI Taxonomy" id="342808"/>
    <lineage>
        <taxon>Eukaryota</taxon>
        <taxon>Metamonada</taxon>
        <taxon>Preaxostyla</taxon>
        <taxon>Paratrimastigidae</taxon>
        <taxon>Paratrimastix</taxon>
    </lineage>
</organism>
<comment type="caution">
    <text evidence="2">The sequence shown here is derived from an EMBL/GenBank/DDBJ whole genome shotgun (WGS) entry which is preliminary data.</text>
</comment>
<sequence length="739" mass="79530">MPPSGNVPFASSIWKIRWCSNVVCNTVVGSTLSIKVTLLRDIWRQVLFIPVPGVEWMVREIKVRCPHHIPGGHLAERCPGRRVACPKCTQPVAARELMQSETGRATDRVPRRLRACRRGEDIETLLEPNAPDDVLDDILWQVPADWYWLSRSGTSSASPRRLDRPPDQALDTVPGHTRTTAFASAADPGRVTNDDGQSCAYAATVQLLAGLRPRPGPVEASLRGTPVLETCSEPRRGDFSVREVRSGDILGDPEHLPAGEQPGPLRVDKCSCGGQLRELSAVKPAPVLVVTVDKLAGVIARAFKTGRLEREGWPSFRLVGAEAHWLPTTGHETAIFRTNDGALFDLSGTRRTEVTTSDVEEGLRLLVLWWRGMSPPPQRFSRRPLGSSSGAHPHPVSRPSGTAHPGYSTHLSSTIGPDSNVSPSPSDQATTNTPEEEHQDHTGAPLNHNRPRSSEDFVIFYPGAARRWTRGPSPSLSGAAGVDVGVLREPRRSRIGDADGHPEGDVGQVNCRAPRHSRGGPPSPTHPARQQGTPTGRPQAEGALRTSREGQAWAVFSSLEDATAARAGASTRVAWSKATAARLNLPPEATSPRLPQAPSTVSPTAAGAPRLGRAGLQRAAAATPAGATAIRAENTETDDDDEAETGPRGATQRRRRARGGSRRRGPTGIPLTWAQVEALQPLRNARARTVRPIRPGMRGPASTLPPTNAMGYPPETVFILPNSMPMAQLALADGRPFRH</sequence>
<feature type="compositionally biased region" description="Basic residues" evidence="1">
    <location>
        <begin position="651"/>
        <end position="665"/>
    </location>
</feature>
<evidence type="ECO:0000256" key="1">
    <source>
        <dbReference type="SAM" id="MobiDB-lite"/>
    </source>
</evidence>
<feature type="region of interest" description="Disordered" evidence="1">
    <location>
        <begin position="493"/>
        <end position="549"/>
    </location>
</feature>
<accession>A0ABQ8U0H3</accession>
<feature type="region of interest" description="Disordered" evidence="1">
    <location>
        <begin position="586"/>
        <end position="668"/>
    </location>
</feature>
<feature type="compositionally biased region" description="Acidic residues" evidence="1">
    <location>
        <begin position="635"/>
        <end position="644"/>
    </location>
</feature>
<dbReference type="Proteomes" id="UP001141327">
    <property type="component" value="Unassembled WGS sequence"/>
</dbReference>
<feature type="compositionally biased region" description="Basic and acidic residues" evidence="1">
    <location>
        <begin position="493"/>
        <end position="504"/>
    </location>
</feature>
<evidence type="ECO:0000313" key="2">
    <source>
        <dbReference type="EMBL" id="KAJ4452514.1"/>
    </source>
</evidence>
<keyword evidence="3" id="KW-1185">Reference proteome</keyword>
<gene>
    <name evidence="2" type="ORF">PAPYR_13300</name>
</gene>
<evidence type="ECO:0000313" key="3">
    <source>
        <dbReference type="Proteomes" id="UP001141327"/>
    </source>
</evidence>
<proteinExistence type="predicted"/>
<dbReference type="EMBL" id="JAPMOS010000475">
    <property type="protein sequence ID" value="KAJ4452514.1"/>
    <property type="molecule type" value="Genomic_DNA"/>
</dbReference>
<name>A0ABQ8U0H3_9EUKA</name>
<reference evidence="2" key="1">
    <citation type="journal article" date="2022" name="bioRxiv">
        <title>Genomics of Preaxostyla Flagellates Illuminates Evolutionary Transitions and the Path Towards Mitochondrial Loss.</title>
        <authorList>
            <person name="Novak L.V.F."/>
            <person name="Treitli S.C."/>
            <person name="Pyrih J."/>
            <person name="Halakuc P."/>
            <person name="Pipaliya S.V."/>
            <person name="Vacek V."/>
            <person name="Brzon O."/>
            <person name="Soukal P."/>
            <person name="Eme L."/>
            <person name="Dacks J.B."/>
            <person name="Karnkowska A."/>
            <person name="Elias M."/>
            <person name="Hampl V."/>
        </authorList>
    </citation>
    <scope>NUCLEOTIDE SEQUENCE</scope>
    <source>
        <strain evidence="2">RCP-MX</strain>
    </source>
</reference>
<feature type="compositionally biased region" description="Low complexity" evidence="1">
    <location>
        <begin position="603"/>
        <end position="632"/>
    </location>
</feature>
<feature type="compositionally biased region" description="Polar residues" evidence="1">
    <location>
        <begin position="409"/>
        <end position="433"/>
    </location>
</feature>
<protein>
    <submittedName>
        <fullName evidence="2">Uncharacterized protein</fullName>
    </submittedName>
</protein>
<feature type="region of interest" description="Disordered" evidence="1">
    <location>
        <begin position="380"/>
        <end position="453"/>
    </location>
</feature>